<dbReference type="Gene3D" id="3.40.50.200">
    <property type="entry name" value="Peptidase S8/S53 domain"/>
    <property type="match status" value="1"/>
</dbReference>
<sequence length="480" mass="49028">MKMHQLISGLLLAGLSGAVLAASSGPDVAGIIVKYKQGSQTLLARQAASLARGQVLSARPADFAQRAQQVQSITGLPLRFDHQMGTGAYVFNSGKLMNASQARAMAQRIKQQDPTVEYAEPNFIKKANYVPSSPMYASAQWDMQDSASQPGSLDLPAAWDITQGQGVTVAVLDTGYRPHKDLVPNLLQPGYNFVSDPASARLAAVTGTSSARQANALDQGDWAAAGDCGAGSAPSDSSWHGTHVAGTIAAAGGTGQGLTGVAPKAKLLPLRVLGRCGGTDADIADAMLWAVGGTVPGVPANANPARIISMSLGAAQPCTQTYRDVIQQVALHKGIVVVAAGNATRNARDFAPASCPGVITVAANGMNGGIASYSNYGAMVAVTAPGGDFIGKDPGIISTLNDGKTTPGNDIYGADRGTSMATPHVAGLVALMLAVNPNLDWKSARKLLIDTSRAPATDCEGCSAGLVDAAAAVKAAQSYH</sequence>
<evidence type="ECO:0000256" key="3">
    <source>
        <dbReference type="ARBA" id="ARBA00022525"/>
    </source>
</evidence>
<dbReference type="AlphaFoldDB" id="A0A5C1DKN7"/>
<dbReference type="PANTHER" id="PTHR43806">
    <property type="entry name" value="PEPTIDASE S8"/>
    <property type="match status" value="1"/>
</dbReference>
<keyword evidence="6 9" id="KW-0378">Hydrolase</keyword>
<dbReference type="PROSITE" id="PS00137">
    <property type="entry name" value="SUBTILASE_HIS"/>
    <property type="match status" value="1"/>
</dbReference>
<comment type="similarity">
    <text evidence="2 9">Belongs to the peptidase S8 family.</text>
</comment>
<evidence type="ECO:0000259" key="11">
    <source>
        <dbReference type="Pfam" id="PF00082"/>
    </source>
</evidence>
<keyword evidence="5 10" id="KW-0732">Signal</keyword>
<dbReference type="KEGG" id="chrm:FYK34_17960"/>
<dbReference type="EMBL" id="CP043473">
    <property type="protein sequence ID" value="QEL57316.1"/>
    <property type="molecule type" value="Genomic_DNA"/>
</dbReference>
<dbReference type="PANTHER" id="PTHR43806:SF11">
    <property type="entry name" value="CEREVISIN-RELATED"/>
    <property type="match status" value="1"/>
</dbReference>
<feature type="chain" id="PRO_5022729308" evidence="10">
    <location>
        <begin position="22"/>
        <end position="480"/>
    </location>
</feature>
<evidence type="ECO:0000256" key="1">
    <source>
        <dbReference type="ARBA" id="ARBA00004613"/>
    </source>
</evidence>
<dbReference type="InterPro" id="IPR023828">
    <property type="entry name" value="Peptidase_S8_Ser-AS"/>
</dbReference>
<dbReference type="InterPro" id="IPR036852">
    <property type="entry name" value="Peptidase_S8/S53_dom_sf"/>
</dbReference>
<evidence type="ECO:0000256" key="2">
    <source>
        <dbReference type="ARBA" id="ARBA00011073"/>
    </source>
</evidence>
<dbReference type="GO" id="GO:0004252">
    <property type="term" value="F:serine-type endopeptidase activity"/>
    <property type="evidence" value="ECO:0007669"/>
    <property type="project" value="UniProtKB-UniRule"/>
</dbReference>
<dbReference type="SUPFAM" id="SSF52743">
    <property type="entry name" value="Subtilisin-like"/>
    <property type="match status" value="1"/>
</dbReference>
<evidence type="ECO:0000256" key="10">
    <source>
        <dbReference type="SAM" id="SignalP"/>
    </source>
</evidence>
<comment type="subcellular location">
    <subcellularLocation>
        <location evidence="1">Secreted</location>
    </subcellularLocation>
</comment>
<dbReference type="PRINTS" id="PR00723">
    <property type="entry name" value="SUBTILISIN"/>
</dbReference>
<dbReference type="InterPro" id="IPR000209">
    <property type="entry name" value="Peptidase_S8/S53_dom"/>
</dbReference>
<dbReference type="Pfam" id="PF00082">
    <property type="entry name" value="Peptidase_S8"/>
    <property type="match status" value="1"/>
</dbReference>
<dbReference type="FunFam" id="3.40.50.200:FF:000022">
    <property type="entry name" value="Extracellular protease"/>
    <property type="match status" value="1"/>
</dbReference>
<evidence type="ECO:0000256" key="8">
    <source>
        <dbReference type="ARBA" id="ARBA00023145"/>
    </source>
</evidence>
<dbReference type="InterPro" id="IPR022398">
    <property type="entry name" value="Peptidase_S8_His-AS"/>
</dbReference>
<dbReference type="PROSITE" id="PS00138">
    <property type="entry name" value="SUBTILASE_SER"/>
    <property type="match status" value="1"/>
</dbReference>
<dbReference type="Proteomes" id="UP000322079">
    <property type="component" value="Chromosome"/>
</dbReference>
<keyword evidence="7 9" id="KW-0720">Serine protease</keyword>
<feature type="signal peptide" evidence="10">
    <location>
        <begin position="1"/>
        <end position="21"/>
    </location>
</feature>
<dbReference type="InterPro" id="IPR015500">
    <property type="entry name" value="Peptidase_S8_subtilisin-rel"/>
</dbReference>
<name>A0A5C1DKN7_9NEIS</name>
<dbReference type="GO" id="GO:0006508">
    <property type="term" value="P:proteolysis"/>
    <property type="evidence" value="ECO:0007669"/>
    <property type="project" value="UniProtKB-KW"/>
</dbReference>
<gene>
    <name evidence="12" type="ORF">FYK34_17960</name>
</gene>
<keyword evidence="8" id="KW-0865">Zymogen</keyword>
<evidence type="ECO:0000313" key="12">
    <source>
        <dbReference type="EMBL" id="QEL57316.1"/>
    </source>
</evidence>
<keyword evidence="3" id="KW-0964">Secreted</keyword>
<dbReference type="InterPro" id="IPR034176">
    <property type="entry name" value="Peptidases_S8_13"/>
</dbReference>
<feature type="active site" description="Charge relay system" evidence="9">
    <location>
        <position position="419"/>
    </location>
</feature>
<organism evidence="12 13">
    <name type="scientific">Chromobacterium paludis</name>
    <dbReference type="NCBI Taxonomy" id="2605945"/>
    <lineage>
        <taxon>Bacteria</taxon>
        <taxon>Pseudomonadati</taxon>
        <taxon>Pseudomonadota</taxon>
        <taxon>Betaproteobacteria</taxon>
        <taxon>Neisseriales</taxon>
        <taxon>Chromobacteriaceae</taxon>
        <taxon>Chromobacterium</taxon>
    </lineage>
</organism>
<feature type="active site" description="Charge relay system" evidence="9">
    <location>
        <position position="240"/>
    </location>
</feature>
<evidence type="ECO:0000256" key="7">
    <source>
        <dbReference type="ARBA" id="ARBA00022825"/>
    </source>
</evidence>
<feature type="domain" description="Peptidase S8/S53" evidence="11">
    <location>
        <begin position="164"/>
        <end position="452"/>
    </location>
</feature>
<dbReference type="CDD" id="cd07496">
    <property type="entry name" value="Peptidases_S8_13"/>
    <property type="match status" value="1"/>
</dbReference>
<evidence type="ECO:0000256" key="6">
    <source>
        <dbReference type="ARBA" id="ARBA00022801"/>
    </source>
</evidence>
<accession>A0A5C1DKN7</accession>
<evidence type="ECO:0000256" key="5">
    <source>
        <dbReference type="ARBA" id="ARBA00022729"/>
    </source>
</evidence>
<evidence type="ECO:0000256" key="9">
    <source>
        <dbReference type="PROSITE-ProRule" id="PRU01240"/>
    </source>
</evidence>
<evidence type="ECO:0000256" key="4">
    <source>
        <dbReference type="ARBA" id="ARBA00022670"/>
    </source>
</evidence>
<reference evidence="12 13" key="1">
    <citation type="submission" date="2019-08" db="EMBL/GenBank/DDBJ databases">
        <title>Chromobacterium paludis, a novel bacterium isolated from a Maryland marsh pond.</title>
        <authorList>
            <person name="Blackburn M.B."/>
            <person name="Gundersen-Rindal D.E."/>
        </authorList>
    </citation>
    <scope>NUCLEOTIDE SEQUENCE [LARGE SCALE GENOMIC DNA]</scope>
    <source>
        <strain evidence="13">IIBBL 257-1</strain>
    </source>
</reference>
<keyword evidence="4 9" id="KW-0645">Protease</keyword>
<evidence type="ECO:0000313" key="13">
    <source>
        <dbReference type="Proteomes" id="UP000322079"/>
    </source>
</evidence>
<feature type="active site" description="Charge relay system" evidence="9">
    <location>
        <position position="173"/>
    </location>
</feature>
<dbReference type="GO" id="GO:0005576">
    <property type="term" value="C:extracellular region"/>
    <property type="evidence" value="ECO:0007669"/>
    <property type="project" value="UniProtKB-SubCell"/>
</dbReference>
<protein>
    <submittedName>
        <fullName evidence="12">S8 family serine peptidase</fullName>
    </submittedName>
</protein>
<proteinExistence type="inferred from homology"/>
<dbReference type="PROSITE" id="PS51892">
    <property type="entry name" value="SUBTILASE"/>
    <property type="match status" value="1"/>
</dbReference>
<keyword evidence="13" id="KW-1185">Reference proteome</keyword>
<dbReference type="InterPro" id="IPR050131">
    <property type="entry name" value="Peptidase_S8_subtilisin-like"/>
</dbReference>